<protein>
    <recommendedName>
        <fullName evidence="4">PTS EIIC type-1 domain-containing protein</fullName>
    </recommendedName>
</protein>
<keyword evidence="1" id="KW-1133">Transmembrane helix</keyword>
<proteinExistence type="predicted"/>
<gene>
    <name evidence="2" type="ORF">BsIDN1_69020</name>
</gene>
<reference evidence="2 3" key="1">
    <citation type="submission" date="2019-12" db="EMBL/GenBank/DDBJ databases">
        <title>Full genome sequence of a Bacillus safensis strain isolated from commercially available natto in Indonesia.</title>
        <authorList>
            <person name="Yoshida M."/>
            <person name="Uomi M."/>
            <person name="Waturangi D."/>
            <person name="Ekaputri J.J."/>
            <person name="Setiamarga D.H.E."/>
        </authorList>
    </citation>
    <scope>NUCLEOTIDE SEQUENCE [LARGE SCALE GENOMIC DNA]</scope>
    <source>
        <strain evidence="2 3">IDN1</strain>
    </source>
</reference>
<feature type="transmembrane region" description="Helical" evidence="1">
    <location>
        <begin position="20"/>
        <end position="42"/>
    </location>
</feature>
<evidence type="ECO:0008006" key="4">
    <source>
        <dbReference type="Google" id="ProtNLM"/>
    </source>
</evidence>
<organism evidence="2 3">
    <name type="scientific">Bacillus safensis</name>
    <dbReference type="NCBI Taxonomy" id="561879"/>
    <lineage>
        <taxon>Bacteria</taxon>
        <taxon>Bacillati</taxon>
        <taxon>Bacillota</taxon>
        <taxon>Bacilli</taxon>
        <taxon>Bacillales</taxon>
        <taxon>Bacillaceae</taxon>
        <taxon>Bacillus</taxon>
    </lineage>
</organism>
<accession>A0A5S9MLY9</accession>
<keyword evidence="1" id="KW-0472">Membrane</keyword>
<name>A0A5S9MLY9_BACIA</name>
<sequence length="78" mass="8770">MISGSAGLPGLPTFIGPTFVYSIIGLVIAFVVATIMTLVLGFKDVPVKDDTKSRQTRRKKKTQQHFKMKWYKARLKVN</sequence>
<evidence type="ECO:0000313" key="2">
    <source>
        <dbReference type="EMBL" id="BBP93284.1"/>
    </source>
</evidence>
<evidence type="ECO:0000313" key="3">
    <source>
        <dbReference type="Proteomes" id="UP000464658"/>
    </source>
</evidence>
<dbReference type="AlphaFoldDB" id="A0A5S9MLY9"/>
<dbReference type="EMBL" id="AP021906">
    <property type="protein sequence ID" value="BBP93284.1"/>
    <property type="molecule type" value="Genomic_DNA"/>
</dbReference>
<evidence type="ECO:0000256" key="1">
    <source>
        <dbReference type="SAM" id="Phobius"/>
    </source>
</evidence>
<dbReference type="Proteomes" id="UP000464658">
    <property type="component" value="Chromosome"/>
</dbReference>
<keyword evidence="1" id="KW-0812">Transmembrane</keyword>